<evidence type="ECO:0000313" key="2">
    <source>
        <dbReference type="EMBL" id="GBP68803.1"/>
    </source>
</evidence>
<feature type="signal peptide" evidence="1">
    <location>
        <begin position="1"/>
        <end position="16"/>
    </location>
</feature>
<evidence type="ECO:0000313" key="3">
    <source>
        <dbReference type="Proteomes" id="UP000299102"/>
    </source>
</evidence>
<evidence type="ECO:0000256" key="1">
    <source>
        <dbReference type="SAM" id="SignalP"/>
    </source>
</evidence>
<dbReference type="AlphaFoldDB" id="A0A4C1Y086"/>
<keyword evidence="3" id="KW-1185">Reference proteome</keyword>
<sequence length="81" mass="8536">MSRTALLLFSVVTVAGLPYAARLMQPGPVAPRCISHINRPAGSVTGASRRLAIPNAQRAVSLLGGYCAEVPLANRFSIVYV</sequence>
<comment type="caution">
    <text evidence="2">The sequence shown here is derived from an EMBL/GenBank/DDBJ whole genome shotgun (WGS) entry which is preliminary data.</text>
</comment>
<reference evidence="2 3" key="1">
    <citation type="journal article" date="2019" name="Commun. Biol.">
        <title>The bagworm genome reveals a unique fibroin gene that provides high tensile strength.</title>
        <authorList>
            <person name="Kono N."/>
            <person name="Nakamura H."/>
            <person name="Ohtoshi R."/>
            <person name="Tomita M."/>
            <person name="Numata K."/>
            <person name="Arakawa K."/>
        </authorList>
    </citation>
    <scope>NUCLEOTIDE SEQUENCE [LARGE SCALE GENOMIC DNA]</scope>
</reference>
<organism evidence="2 3">
    <name type="scientific">Eumeta variegata</name>
    <name type="common">Bagworm moth</name>
    <name type="synonym">Eumeta japonica</name>
    <dbReference type="NCBI Taxonomy" id="151549"/>
    <lineage>
        <taxon>Eukaryota</taxon>
        <taxon>Metazoa</taxon>
        <taxon>Ecdysozoa</taxon>
        <taxon>Arthropoda</taxon>
        <taxon>Hexapoda</taxon>
        <taxon>Insecta</taxon>
        <taxon>Pterygota</taxon>
        <taxon>Neoptera</taxon>
        <taxon>Endopterygota</taxon>
        <taxon>Lepidoptera</taxon>
        <taxon>Glossata</taxon>
        <taxon>Ditrysia</taxon>
        <taxon>Tineoidea</taxon>
        <taxon>Psychidae</taxon>
        <taxon>Oiketicinae</taxon>
        <taxon>Eumeta</taxon>
    </lineage>
</organism>
<keyword evidence="1" id="KW-0732">Signal</keyword>
<feature type="chain" id="PRO_5020039982" evidence="1">
    <location>
        <begin position="17"/>
        <end position="81"/>
    </location>
</feature>
<name>A0A4C1Y086_EUMVA</name>
<gene>
    <name evidence="2" type="ORF">EVAR_36565_1</name>
</gene>
<protein>
    <submittedName>
        <fullName evidence="2">Uncharacterized protein</fullName>
    </submittedName>
</protein>
<dbReference type="EMBL" id="BGZK01001024">
    <property type="protein sequence ID" value="GBP68803.1"/>
    <property type="molecule type" value="Genomic_DNA"/>
</dbReference>
<dbReference type="Proteomes" id="UP000299102">
    <property type="component" value="Unassembled WGS sequence"/>
</dbReference>
<proteinExistence type="predicted"/>
<accession>A0A4C1Y086</accession>